<keyword evidence="3 4" id="KW-0440">LIM domain</keyword>
<evidence type="ECO:0000256" key="5">
    <source>
        <dbReference type="SAM" id="Coils"/>
    </source>
</evidence>
<feature type="compositionally biased region" description="Polar residues" evidence="6">
    <location>
        <begin position="1"/>
        <end position="24"/>
    </location>
</feature>
<evidence type="ECO:0000313" key="8">
    <source>
        <dbReference type="EMBL" id="CAI6345670.1"/>
    </source>
</evidence>
<accession>A0AAV0VPT6</accession>
<comment type="caution">
    <text evidence="8">The sequence shown here is derived from an EMBL/GenBank/DDBJ whole genome shotgun (WGS) entry which is preliminary data.</text>
</comment>
<dbReference type="PANTHER" id="PTHR24206">
    <property type="entry name" value="OS06G0237300 PROTEIN"/>
    <property type="match status" value="1"/>
</dbReference>
<feature type="domain" description="LIM zinc-binding" evidence="7">
    <location>
        <begin position="419"/>
        <end position="479"/>
    </location>
</feature>
<protein>
    <recommendedName>
        <fullName evidence="7">LIM zinc-binding domain-containing protein</fullName>
    </recommendedName>
</protein>
<evidence type="ECO:0000256" key="4">
    <source>
        <dbReference type="PROSITE-ProRule" id="PRU00125"/>
    </source>
</evidence>
<reference evidence="8 9" key="1">
    <citation type="submission" date="2023-01" db="EMBL/GenBank/DDBJ databases">
        <authorList>
            <person name="Whitehead M."/>
        </authorList>
    </citation>
    <scope>NUCLEOTIDE SEQUENCE [LARGE SCALE GENOMIC DNA]</scope>
</reference>
<feature type="region of interest" description="Disordered" evidence="6">
    <location>
        <begin position="819"/>
        <end position="847"/>
    </location>
</feature>
<dbReference type="GO" id="GO:0046872">
    <property type="term" value="F:metal ion binding"/>
    <property type="evidence" value="ECO:0007669"/>
    <property type="project" value="UniProtKB-KW"/>
</dbReference>
<dbReference type="AlphaFoldDB" id="A0AAV0VPT6"/>
<proteinExistence type="predicted"/>
<feature type="domain" description="LIM zinc-binding" evidence="7">
    <location>
        <begin position="1014"/>
        <end position="1074"/>
    </location>
</feature>
<feature type="region of interest" description="Disordered" evidence="6">
    <location>
        <begin position="248"/>
        <end position="286"/>
    </location>
</feature>
<evidence type="ECO:0000259" key="7">
    <source>
        <dbReference type="PROSITE" id="PS50023"/>
    </source>
</evidence>
<dbReference type="PROSITE" id="PS50023">
    <property type="entry name" value="LIM_DOMAIN_2"/>
    <property type="match status" value="2"/>
</dbReference>
<gene>
    <name evidence="8" type="ORF">MEUPH1_LOCUS2654</name>
</gene>
<feature type="region of interest" description="Disordered" evidence="6">
    <location>
        <begin position="878"/>
        <end position="925"/>
    </location>
</feature>
<keyword evidence="5" id="KW-0175">Coiled coil</keyword>
<dbReference type="Pfam" id="PF00412">
    <property type="entry name" value="LIM"/>
    <property type="match status" value="2"/>
</dbReference>
<name>A0AAV0VPT6_9HEMI</name>
<dbReference type="Proteomes" id="UP001160148">
    <property type="component" value="Unassembled WGS sequence"/>
</dbReference>
<dbReference type="EMBL" id="CARXXK010000001">
    <property type="protein sequence ID" value="CAI6345670.1"/>
    <property type="molecule type" value="Genomic_DNA"/>
</dbReference>
<evidence type="ECO:0000256" key="1">
    <source>
        <dbReference type="ARBA" id="ARBA00022723"/>
    </source>
</evidence>
<keyword evidence="2 4" id="KW-0862">Zinc</keyword>
<evidence type="ECO:0000313" key="9">
    <source>
        <dbReference type="Proteomes" id="UP001160148"/>
    </source>
</evidence>
<feature type="compositionally biased region" description="Basic and acidic residues" evidence="6">
    <location>
        <begin position="821"/>
        <end position="834"/>
    </location>
</feature>
<dbReference type="FunFam" id="2.10.110.10:FF:000002">
    <property type="entry name" value="LIM domain and actin-binding 1"/>
    <property type="match status" value="1"/>
</dbReference>
<feature type="compositionally biased region" description="Acidic residues" evidence="6">
    <location>
        <begin position="896"/>
        <end position="915"/>
    </location>
</feature>
<sequence>MAGVNNVSTYDNAPENSNNTVEQTNKADDSDDKDDSLQNVIDNELSKRFNESETPANRVKYSVDIMLTTESIHSDSVRQSNDVEYVDLKSLKSNEYQVQKDTSELFLLTEQQHTEETSDTGNDSVVLIVEEVIDNDGPLSDTMSSDGFEENDITRELVDQDPSHAELEEPRIFSRPLPVDEADNVTELVFDTWTTVDEIVGSEIKKTESNGYEEKSATDISTASLNQECFDINTPAITNSVTEVVSETTTERRTVKKKSSAAGGEASTTVVKTKKTKKSKKSDEKENISVNLNGHLTNEMRNGQYDDYIVEEDDLSNVCVRDLKKSYCDEANRKSSSVIIPEEPVPASIPIDELKRNFVGAVKKQPSGCENGMINGCSKSSFGKFDQLEKKIILQQRSPTESEKIDTKQNGVIRPEVNSVCKSCEKTVYAMEQIKAERQVWHKNCFRCTTCNKQLTLDIYSSHEGILYCKPHFKELFKPKVVVEDEEPIRRKKPEMIIRENQPLELPPDVVRASDKPDLGLEELSSLNVKSRFQAFENATTNGNSHMEKSPVSVKRSPSILSKLAKFQSKGMDVGVANDDLNGAFFEPSSSSDTEDEDTGNDMLKNSISKEKPMSFDKMESVKRNWEMRREEMKEEHKQEIQNIRSKLFAGKQGKMKQMYEQAVAESERTGVKRDININKSDKAKVIKEKFERGEIVNTESDDIDENSISVSVNDDEDEMSVFEAGISKKSRSLFMELDANAVKTKQAAPIVNTKKEYIPIKQVTPIYSRQVSDDVVKCSDRIEDVSVETAEVSSKFKFFETYKPPAVIKKQFRITPPREGQIKGESPERDIYRDPNVVRSEDPVDETAELVKSNTTAKMLSLFRQMEVARPAVPEGLKPLKRFTPPPPDLKESETESESDDDVSGEDDSDEESSSSETNGDVVKSSLKVEDEFLKNSQSAVMAKSLKDKFEHWEPDKHSMNNAVTMLDSEQESIESTKSLRARFESLKGDRPADKPKPKVNRFVQDHDSHAFTLCESCEKKVYPLEKVEIEGRPFHRSCFRCTQCQCVLRMDTFTWNNKRLYCLPHFKRLFISKGNYDEGFGGDQHKKKWENGHMQQALQLAAVTTDSTAD</sequence>
<dbReference type="SMART" id="SM00132">
    <property type="entry name" value="LIM"/>
    <property type="match status" value="2"/>
</dbReference>
<dbReference type="CDD" id="cd09445">
    <property type="entry name" value="LIM_Mical_like_2"/>
    <property type="match status" value="1"/>
</dbReference>
<feature type="region of interest" description="Disordered" evidence="6">
    <location>
        <begin position="1"/>
        <end position="37"/>
    </location>
</feature>
<evidence type="ECO:0000256" key="3">
    <source>
        <dbReference type="ARBA" id="ARBA00023038"/>
    </source>
</evidence>
<evidence type="ECO:0000256" key="2">
    <source>
        <dbReference type="ARBA" id="ARBA00022833"/>
    </source>
</evidence>
<dbReference type="SUPFAM" id="SSF57716">
    <property type="entry name" value="Glucocorticoid receptor-like (DNA-binding domain)"/>
    <property type="match status" value="4"/>
</dbReference>
<dbReference type="Gene3D" id="2.10.110.10">
    <property type="entry name" value="Cysteine Rich Protein"/>
    <property type="match status" value="2"/>
</dbReference>
<keyword evidence="1 4" id="KW-0479">Metal-binding</keyword>
<organism evidence="8 9">
    <name type="scientific">Macrosiphum euphorbiae</name>
    <name type="common">potato aphid</name>
    <dbReference type="NCBI Taxonomy" id="13131"/>
    <lineage>
        <taxon>Eukaryota</taxon>
        <taxon>Metazoa</taxon>
        <taxon>Ecdysozoa</taxon>
        <taxon>Arthropoda</taxon>
        <taxon>Hexapoda</taxon>
        <taxon>Insecta</taxon>
        <taxon>Pterygota</taxon>
        <taxon>Neoptera</taxon>
        <taxon>Paraneoptera</taxon>
        <taxon>Hemiptera</taxon>
        <taxon>Sternorrhyncha</taxon>
        <taxon>Aphidomorpha</taxon>
        <taxon>Aphidoidea</taxon>
        <taxon>Aphididae</taxon>
        <taxon>Macrosiphini</taxon>
        <taxon>Macrosiphum</taxon>
    </lineage>
</organism>
<feature type="coiled-coil region" evidence="5">
    <location>
        <begin position="616"/>
        <end position="643"/>
    </location>
</feature>
<dbReference type="PROSITE" id="PS00478">
    <property type="entry name" value="LIM_DOMAIN_1"/>
    <property type="match status" value="2"/>
</dbReference>
<dbReference type="InterPro" id="IPR001781">
    <property type="entry name" value="Znf_LIM"/>
</dbReference>
<dbReference type="CDD" id="cd09358">
    <property type="entry name" value="LIM_Mical_like"/>
    <property type="match status" value="1"/>
</dbReference>
<evidence type="ECO:0000256" key="6">
    <source>
        <dbReference type="SAM" id="MobiDB-lite"/>
    </source>
</evidence>
<keyword evidence="9" id="KW-1185">Reference proteome</keyword>